<protein>
    <submittedName>
        <fullName evidence="1">Uncharacterized protein</fullName>
    </submittedName>
</protein>
<proteinExistence type="predicted"/>
<name>A0A0E9W4D1_ANGAN</name>
<organism evidence="1">
    <name type="scientific">Anguilla anguilla</name>
    <name type="common">European freshwater eel</name>
    <name type="synonym">Muraena anguilla</name>
    <dbReference type="NCBI Taxonomy" id="7936"/>
    <lineage>
        <taxon>Eukaryota</taxon>
        <taxon>Metazoa</taxon>
        <taxon>Chordata</taxon>
        <taxon>Craniata</taxon>
        <taxon>Vertebrata</taxon>
        <taxon>Euteleostomi</taxon>
        <taxon>Actinopterygii</taxon>
        <taxon>Neopterygii</taxon>
        <taxon>Teleostei</taxon>
        <taxon>Anguilliformes</taxon>
        <taxon>Anguillidae</taxon>
        <taxon>Anguilla</taxon>
    </lineage>
</organism>
<sequence>MVLQNLCQRSRTPLLSIASSDCCIRIGMFS</sequence>
<dbReference type="EMBL" id="GBXM01023365">
    <property type="protein sequence ID" value="JAH85212.1"/>
    <property type="molecule type" value="Transcribed_RNA"/>
</dbReference>
<evidence type="ECO:0000313" key="1">
    <source>
        <dbReference type="EMBL" id="JAH85212.1"/>
    </source>
</evidence>
<reference evidence="1" key="1">
    <citation type="submission" date="2014-11" db="EMBL/GenBank/DDBJ databases">
        <authorList>
            <person name="Amaro Gonzalez C."/>
        </authorList>
    </citation>
    <scope>NUCLEOTIDE SEQUENCE</scope>
</reference>
<reference evidence="1" key="2">
    <citation type="journal article" date="2015" name="Fish Shellfish Immunol.">
        <title>Early steps in the European eel (Anguilla anguilla)-Vibrio vulnificus interaction in the gills: Role of the RtxA13 toxin.</title>
        <authorList>
            <person name="Callol A."/>
            <person name="Pajuelo D."/>
            <person name="Ebbesson L."/>
            <person name="Teles M."/>
            <person name="MacKenzie S."/>
            <person name="Amaro C."/>
        </authorList>
    </citation>
    <scope>NUCLEOTIDE SEQUENCE</scope>
</reference>
<dbReference type="AlphaFoldDB" id="A0A0E9W4D1"/>
<accession>A0A0E9W4D1</accession>